<gene>
    <name evidence="2" type="ORF">TEQG_04942</name>
</gene>
<accession>F2PVL7</accession>
<dbReference type="AlphaFoldDB" id="F2PVL7"/>
<feature type="compositionally biased region" description="Basic residues" evidence="1">
    <location>
        <begin position="67"/>
        <end position="82"/>
    </location>
</feature>
<reference evidence="3" key="1">
    <citation type="journal article" date="2012" name="MBio">
        <title>Comparative genome analysis of Trichophyton rubrum and related dermatophytes reveals candidate genes involved in infection.</title>
        <authorList>
            <person name="Martinez D.A."/>
            <person name="Oliver B.G."/>
            <person name="Graeser Y."/>
            <person name="Goldberg J.M."/>
            <person name="Li W."/>
            <person name="Martinez-Rossi N.M."/>
            <person name="Monod M."/>
            <person name="Shelest E."/>
            <person name="Barton R.C."/>
            <person name="Birch E."/>
            <person name="Brakhage A.A."/>
            <person name="Chen Z."/>
            <person name="Gurr S.J."/>
            <person name="Heiman D."/>
            <person name="Heitman J."/>
            <person name="Kosti I."/>
            <person name="Rossi A."/>
            <person name="Saif S."/>
            <person name="Samalova M."/>
            <person name="Saunders C.W."/>
            <person name="Shea T."/>
            <person name="Summerbell R.C."/>
            <person name="Xu J."/>
            <person name="Young S."/>
            <person name="Zeng Q."/>
            <person name="Birren B.W."/>
            <person name="Cuomo C.A."/>
            <person name="White T.C."/>
        </authorList>
    </citation>
    <scope>NUCLEOTIDE SEQUENCE [LARGE SCALE GENOMIC DNA]</scope>
    <source>
        <strain evidence="3">ATCC MYA-4606 / CBS 127.97</strain>
    </source>
</reference>
<protein>
    <submittedName>
        <fullName evidence="2">Uncharacterized protein</fullName>
    </submittedName>
</protein>
<proteinExistence type="predicted"/>
<name>F2PVL7_TRIEC</name>
<dbReference type="VEuPathDB" id="FungiDB:TEQG_04942"/>
<sequence length="118" mass="12843">MIIPSFGSAARRKTNQFKGVTMPESMLARVFPLQLVARAGIFALGSRLTSHVYVLCASAYQQTQTRPLKKGKNNRRAARKLRQGNFVGSPTVDPERDSVAHSELGPWSAPARPHGQGG</sequence>
<evidence type="ECO:0000313" key="3">
    <source>
        <dbReference type="Proteomes" id="UP000009169"/>
    </source>
</evidence>
<dbReference type="EMBL" id="DS995743">
    <property type="protein sequence ID" value="EGE05935.1"/>
    <property type="molecule type" value="Genomic_DNA"/>
</dbReference>
<evidence type="ECO:0000313" key="2">
    <source>
        <dbReference type="EMBL" id="EGE05935.1"/>
    </source>
</evidence>
<feature type="region of interest" description="Disordered" evidence="1">
    <location>
        <begin position="64"/>
        <end position="118"/>
    </location>
</feature>
<evidence type="ECO:0000256" key="1">
    <source>
        <dbReference type="SAM" id="MobiDB-lite"/>
    </source>
</evidence>
<organism evidence="2 3">
    <name type="scientific">Trichophyton equinum (strain ATCC MYA-4606 / CBS 127.97)</name>
    <name type="common">Horse ringworm fungus</name>
    <dbReference type="NCBI Taxonomy" id="559882"/>
    <lineage>
        <taxon>Eukaryota</taxon>
        <taxon>Fungi</taxon>
        <taxon>Dikarya</taxon>
        <taxon>Ascomycota</taxon>
        <taxon>Pezizomycotina</taxon>
        <taxon>Eurotiomycetes</taxon>
        <taxon>Eurotiomycetidae</taxon>
        <taxon>Onygenales</taxon>
        <taxon>Arthrodermataceae</taxon>
        <taxon>Trichophyton</taxon>
    </lineage>
</organism>
<dbReference type="HOGENOM" id="CLU_2074805_0_0_1"/>
<dbReference type="Proteomes" id="UP000009169">
    <property type="component" value="Unassembled WGS sequence"/>
</dbReference>
<keyword evidence="3" id="KW-1185">Reference proteome</keyword>